<dbReference type="AlphaFoldDB" id="A0AAP0AYH7"/>
<proteinExistence type="inferred from homology"/>
<comment type="caution">
    <text evidence="10">The sequence shown here is derived from an EMBL/GenBank/DDBJ whole genome shotgun (WGS) entry which is preliminary data.</text>
</comment>
<dbReference type="GO" id="GO:0004190">
    <property type="term" value="F:aspartic-type endopeptidase activity"/>
    <property type="evidence" value="ECO:0007669"/>
    <property type="project" value="UniProtKB-KW"/>
</dbReference>
<accession>A0AAP0AYH7</accession>
<dbReference type="InterPro" id="IPR051708">
    <property type="entry name" value="Plant_Aspart_Prot_A1"/>
</dbReference>
<dbReference type="PANTHER" id="PTHR47967:SF36">
    <property type="entry name" value="PEPTIDASE A1 DOMAIN-CONTAINING PROTEIN"/>
    <property type="match status" value="1"/>
</dbReference>
<keyword evidence="2 7" id="KW-0645">Protease</keyword>
<dbReference type="InterPro" id="IPR032799">
    <property type="entry name" value="TAXi_C"/>
</dbReference>
<dbReference type="Pfam" id="PF14541">
    <property type="entry name" value="TAXi_C"/>
    <property type="match status" value="1"/>
</dbReference>
<dbReference type="PROSITE" id="PS51767">
    <property type="entry name" value="PEPTIDASE_A1"/>
    <property type="match status" value="1"/>
</dbReference>
<dbReference type="PANTHER" id="PTHR47967">
    <property type="entry name" value="OS07G0603500 PROTEIN-RELATED"/>
    <property type="match status" value="1"/>
</dbReference>
<dbReference type="SUPFAM" id="SSF50630">
    <property type="entry name" value="Acid proteases"/>
    <property type="match status" value="1"/>
</dbReference>
<dbReference type="InterPro" id="IPR021109">
    <property type="entry name" value="Peptidase_aspartic_dom_sf"/>
</dbReference>
<dbReference type="PROSITE" id="PS00141">
    <property type="entry name" value="ASP_PROTEASE"/>
    <property type="match status" value="1"/>
</dbReference>
<evidence type="ECO:0000313" key="11">
    <source>
        <dbReference type="Proteomes" id="UP001418222"/>
    </source>
</evidence>
<dbReference type="InterPro" id="IPR001969">
    <property type="entry name" value="Aspartic_peptidase_AS"/>
</dbReference>
<feature type="signal peptide" evidence="8">
    <location>
        <begin position="1"/>
        <end position="24"/>
    </location>
</feature>
<reference evidence="10 11" key="1">
    <citation type="journal article" date="2022" name="Nat. Plants">
        <title>Genomes of leafy and leafless Platanthera orchids illuminate the evolution of mycoheterotrophy.</title>
        <authorList>
            <person name="Li M.H."/>
            <person name="Liu K.W."/>
            <person name="Li Z."/>
            <person name="Lu H.C."/>
            <person name="Ye Q.L."/>
            <person name="Zhang D."/>
            <person name="Wang J.Y."/>
            <person name="Li Y.F."/>
            <person name="Zhong Z.M."/>
            <person name="Liu X."/>
            <person name="Yu X."/>
            <person name="Liu D.K."/>
            <person name="Tu X.D."/>
            <person name="Liu B."/>
            <person name="Hao Y."/>
            <person name="Liao X.Y."/>
            <person name="Jiang Y.T."/>
            <person name="Sun W.H."/>
            <person name="Chen J."/>
            <person name="Chen Y.Q."/>
            <person name="Ai Y."/>
            <person name="Zhai J.W."/>
            <person name="Wu S.S."/>
            <person name="Zhou Z."/>
            <person name="Hsiao Y.Y."/>
            <person name="Wu W.L."/>
            <person name="Chen Y.Y."/>
            <person name="Lin Y.F."/>
            <person name="Hsu J.L."/>
            <person name="Li C.Y."/>
            <person name="Wang Z.W."/>
            <person name="Zhao X."/>
            <person name="Zhong W.Y."/>
            <person name="Ma X.K."/>
            <person name="Ma L."/>
            <person name="Huang J."/>
            <person name="Chen G.Z."/>
            <person name="Huang M.Z."/>
            <person name="Huang L."/>
            <person name="Peng D.H."/>
            <person name="Luo Y.B."/>
            <person name="Zou S.Q."/>
            <person name="Chen S.P."/>
            <person name="Lan S."/>
            <person name="Tsai W.C."/>
            <person name="Van de Peer Y."/>
            <person name="Liu Z.J."/>
        </authorList>
    </citation>
    <scope>NUCLEOTIDE SEQUENCE [LARGE SCALE GENOMIC DNA]</scope>
    <source>
        <strain evidence="10">Lor287</strain>
    </source>
</reference>
<feature type="active site" evidence="6">
    <location>
        <position position="338"/>
    </location>
</feature>
<gene>
    <name evidence="10" type="primary">nep2</name>
    <name evidence="10" type="ORF">KSP39_PZI022097</name>
</gene>
<sequence>MGAPFSHVSLLSLLLLLTLSLVAAGEDSFSLPLIFRHPVSPQLSNPFERIAGLASASLLRADLLKKSSTTSAALFPHSYGGYSINAYFGTPPQEIPLLFDTGSQLTWIPCTGKYLCQNCSSPENPVGKIPTFFPKQSSTSKLIGCKNTKCGWIHSPEFLTSCRNCVVPSNSSSDNICPQICPPYLIIYGSGSTTGLLLSETLRFFTRTVAADDFVVGCSVFSDKQPAGGVAGFGRGVSSIPSQLRLKSFSYCLIPRKLDDSGESGFLELNGGAALNYGDGGIVFTPLLKTPIATAAASAFSVYYYVGLRKITVGGKKVKIPSTALALGRDGNGGTIVDSGTTFTFIEPAIFEPLAAAFVDQVGLRLNRSDDVERNTGLKPCFDLPDGTTSEMVSMPALAFHFKGGAKMRLPLENYFAFVGNSRPTICLTVVSGGGVAGIEGSGGPAIILGSFQQQNYNMIFDLERERLGIQQQSCIAR</sequence>
<evidence type="ECO:0000256" key="6">
    <source>
        <dbReference type="PIRSR" id="PIRSR601461-1"/>
    </source>
</evidence>
<dbReference type="PRINTS" id="PR00792">
    <property type="entry name" value="PEPSIN"/>
</dbReference>
<dbReference type="GO" id="GO:0005576">
    <property type="term" value="C:extracellular region"/>
    <property type="evidence" value="ECO:0007669"/>
    <property type="project" value="TreeGrafter"/>
</dbReference>
<dbReference type="InterPro" id="IPR033121">
    <property type="entry name" value="PEPTIDASE_A1"/>
</dbReference>
<evidence type="ECO:0000313" key="10">
    <source>
        <dbReference type="EMBL" id="KAK8919237.1"/>
    </source>
</evidence>
<evidence type="ECO:0000256" key="2">
    <source>
        <dbReference type="ARBA" id="ARBA00022670"/>
    </source>
</evidence>
<evidence type="ECO:0000259" key="9">
    <source>
        <dbReference type="PROSITE" id="PS51767"/>
    </source>
</evidence>
<comment type="similarity">
    <text evidence="1 7">Belongs to the peptidase A1 family.</text>
</comment>
<evidence type="ECO:0000256" key="4">
    <source>
        <dbReference type="ARBA" id="ARBA00022801"/>
    </source>
</evidence>
<keyword evidence="5" id="KW-0325">Glycoprotein</keyword>
<feature type="chain" id="PRO_5042988994" evidence="8">
    <location>
        <begin position="25"/>
        <end position="478"/>
    </location>
</feature>
<dbReference type="Proteomes" id="UP001418222">
    <property type="component" value="Unassembled WGS sequence"/>
</dbReference>
<dbReference type="Gene3D" id="2.40.70.10">
    <property type="entry name" value="Acid Proteases"/>
    <property type="match status" value="2"/>
</dbReference>
<dbReference type="EMBL" id="JBBWWQ010000019">
    <property type="protein sequence ID" value="KAK8919237.1"/>
    <property type="molecule type" value="Genomic_DNA"/>
</dbReference>
<evidence type="ECO:0000256" key="3">
    <source>
        <dbReference type="ARBA" id="ARBA00022750"/>
    </source>
</evidence>
<evidence type="ECO:0000256" key="5">
    <source>
        <dbReference type="ARBA" id="ARBA00023180"/>
    </source>
</evidence>
<protein>
    <submittedName>
        <fullName evidence="10">Aspartic proteinase nepenthesin-2</fullName>
    </submittedName>
</protein>
<keyword evidence="8" id="KW-0732">Signal</keyword>
<keyword evidence="3 7" id="KW-0064">Aspartyl protease</keyword>
<evidence type="ECO:0000256" key="1">
    <source>
        <dbReference type="ARBA" id="ARBA00007447"/>
    </source>
</evidence>
<keyword evidence="4 7" id="KW-0378">Hydrolase</keyword>
<organism evidence="10 11">
    <name type="scientific">Platanthera zijinensis</name>
    <dbReference type="NCBI Taxonomy" id="2320716"/>
    <lineage>
        <taxon>Eukaryota</taxon>
        <taxon>Viridiplantae</taxon>
        <taxon>Streptophyta</taxon>
        <taxon>Embryophyta</taxon>
        <taxon>Tracheophyta</taxon>
        <taxon>Spermatophyta</taxon>
        <taxon>Magnoliopsida</taxon>
        <taxon>Liliopsida</taxon>
        <taxon>Asparagales</taxon>
        <taxon>Orchidaceae</taxon>
        <taxon>Orchidoideae</taxon>
        <taxon>Orchideae</taxon>
        <taxon>Orchidinae</taxon>
        <taxon>Platanthera</taxon>
    </lineage>
</organism>
<evidence type="ECO:0000256" key="7">
    <source>
        <dbReference type="RuleBase" id="RU000454"/>
    </source>
</evidence>
<feature type="domain" description="Peptidase A1" evidence="9">
    <location>
        <begin position="82"/>
        <end position="471"/>
    </location>
</feature>
<dbReference type="InterPro" id="IPR032861">
    <property type="entry name" value="TAXi_N"/>
</dbReference>
<name>A0AAP0AYH7_9ASPA</name>
<dbReference type="InterPro" id="IPR034161">
    <property type="entry name" value="Pepsin-like_plant"/>
</dbReference>
<dbReference type="InterPro" id="IPR001461">
    <property type="entry name" value="Aspartic_peptidase_A1"/>
</dbReference>
<dbReference type="Pfam" id="PF14543">
    <property type="entry name" value="TAXi_N"/>
    <property type="match status" value="1"/>
</dbReference>
<feature type="active site" evidence="6">
    <location>
        <position position="100"/>
    </location>
</feature>
<keyword evidence="11" id="KW-1185">Reference proteome</keyword>
<evidence type="ECO:0000256" key="8">
    <source>
        <dbReference type="SAM" id="SignalP"/>
    </source>
</evidence>
<dbReference type="GO" id="GO:0006508">
    <property type="term" value="P:proteolysis"/>
    <property type="evidence" value="ECO:0007669"/>
    <property type="project" value="UniProtKB-KW"/>
</dbReference>
<dbReference type="CDD" id="cd05476">
    <property type="entry name" value="pepsin_A_like_plant"/>
    <property type="match status" value="1"/>
</dbReference>